<comment type="caution">
    <text evidence="1">The sequence shown here is derived from an EMBL/GenBank/DDBJ whole genome shotgun (WGS) entry which is preliminary data.</text>
</comment>
<evidence type="ECO:0000313" key="1">
    <source>
        <dbReference type="EMBL" id="MBJ2259165.1"/>
    </source>
</evidence>
<sequence length="144" mass="16196">MDDESLPFDVELLQAWLEPLADVAKVECDGMTRLVSHLLRKNGIQHLVAVGVLADAKRINDPTVSHEENCAVTHCWIELGFSFVVDFRARMWMGSEAQHGVFIPGGRFEYLTKERVQFEPVSESVLELMAGVSVRDWVPFPAIV</sequence>
<proteinExistence type="predicted"/>
<organism evidence="1 2">
    <name type="scientific">Pseudomonas psychrophila</name>
    <dbReference type="NCBI Taxonomy" id="122355"/>
    <lineage>
        <taxon>Bacteria</taxon>
        <taxon>Pseudomonadati</taxon>
        <taxon>Pseudomonadota</taxon>
        <taxon>Gammaproteobacteria</taxon>
        <taxon>Pseudomonadales</taxon>
        <taxon>Pseudomonadaceae</taxon>
        <taxon>Pseudomonas</taxon>
    </lineage>
</organism>
<name>A0A8I1FWW1_9PSED</name>
<reference evidence="1" key="1">
    <citation type="submission" date="2020-12" db="EMBL/GenBank/DDBJ databases">
        <title>Antibiotic resistance and phylogeny of Pseudomonas spp. isolated over three decades from chicken meat in the Norwegian food chain.</title>
        <authorList>
            <person name="Moen B."/>
        </authorList>
    </citation>
    <scope>NUCLEOTIDE SEQUENCE</scope>
    <source>
        <strain evidence="1">MF6762</strain>
    </source>
</reference>
<dbReference type="AlphaFoldDB" id="A0A8I1FWW1"/>
<dbReference type="RefSeq" id="WP_198822847.1">
    <property type="nucleotide sequence ID" value="NZ_JAEKCZ010000026.1"/>
</dbReference>
<accession>A0A8I1FWW1</accession>
<evidence type="ECO:0000313" key="2">
    <source>
        <dbReference type="Proteomes" id="UP000658390"/>
    </source>
</evidence>
<protein>
    <submittedName>
        <fullName evidence="1">Uncharacterized protein</fullName>
    </submittedName>
</protein>
<gene>
    <name evidence="1" type="ORF">JFT45_21940</name>
</gene>
<dbReference type="EMBL" id="JAEKCZ010000026">
    <property type="protein sequence ID" value="MBJ2259165.1"/>
    <property type="molecule type" value="Genomic_DNA"/>
</dbReference>
<dbReference type="Proteomes" id="UP000658390">
    <property type="component" value="Unassembled WGS sequence"/>
</dbReference>